<feature type="domain" description="C2H2-type" evidence="8">
    <location>
        <begin position="288"/>
        <end position="311"/>
    </location>
</feature>
<feature type="compositionally biased region" description="Low complexity" evidence="6">
    <location>
        <begin position="72"/>
        <end position="86"/>
    </location>
</feature>
<keyword evidence="4" id="KW-0863">Zinc-finger</keyword>
<dbReference type="EMBL" id="JAANER010000009">
    <property type="protein sequence ID" value="KAG9185977.1"/>
    <property type="molecule type" value="Genomic_DNA"/>
</dbReference>
<dbReference type="GO" id="GO:0008270">
    <property type="term" value="F:zinc ion binding"/>
    <property type="evidence" value="ECO:0007669"/>
    <property type="project" value="UniProtKB-KW"/>
</dbReference>
<evidence type="ECO:0000256" key="2">
    <source>
        <dbReference type="ARBA" id="ARBA00023155"/>
    </source>
</evidence>
<feature type="region of interest" description="Disordered" evidence="6">
    <location>
        <begin position="147"/>
        <end position="168"/>
    </location>
</feature>
<dbReference type="Gene3D" id="1.10.10.60">
    <property type="entry name" value="Homeodomain-like"/>
    <property type="match status" value="1"/>
</dbReference>
<evidence type="ECO:0000256" key="3">
    <source>
        <dbReference type="ARBA" id="ARBA00023242"/>
    </source>
</evidence>
<dbReference type="SUPFAM" id="SSF46689">
    <property type="entry name" value="Homeodomain-like"/>
    <property type="match status" value="1"/>
</dbReference>
<dbReference type="InterPro" id="IPR050224">
    <property type="entry name" value="TALE_homeobox"/>
</dbReference>
<feature type="region of interest" description="Disordered" evidence="6">
    <location>
        <begin position="242"/>
        <end position="274"/>
    </location>
</feature>
<keyword evidence="4" id="KW-0862">Zinc</keyword>
<evidence type="ECO:0000259" key="8">
    <source>
        <dbReference type="PROSITE" id="PS50157"/>
    </source>
</evidence>
<keyword evidence="4" id="KW-0479">Metal-binding</keyword>
<comment type="subcellular location">
    <subcellularLocation>
        <location evidence="5">Nucleus</location>
    </subcellularLocation>
</comment>
<feature type="region of interest" description="Disordered" evidence="6">
    <location>
        <begin position="72"/>
        <end position="91"/>
    </location>
</feature>
<feature type="compositionally biased region" description="Polar residues" evidence="6">
    <location>
        <begin position="152"/>
        <end position="165"/>
    </location>
</feature>
<dbReference type="InterPro" id="IPR009057">
    <property type="entry name" value="Homeodomain-like_sf"/>
</dbReference>
<dbReference type="PROSITE" id="PS00028">
    <property type="entry name" value="ZINC_FINGER_C2H2_1"/>
    <property type="match status" value="1"/>
</dbReference>
<dbReference type="Pfam" id="PF05920">
    <property type="entry name" value="Homeobox_KN"/>
    <property type="match status" value="1"/>
</dbReference>
<feature type="compositionally biased region" description="Low complexity" evidence="6">
    <location>
        <begin position="242"/>
        <end position="256"/>
    </location>
</feature>
<comment type="caution">
    <text evidence="9">The sequence shown here is derived from an EMBL/GenBank/DDBJ whole genome shotgun (WGS) entry which is preliminary data.</text>
</comment>
<organism evidence="9 10">
    <name type="scientific">Alternaria panax</name>
    <dbReference type="NCBI Taxonomy" id="48097"/>
    <lineage>
        <taxon>Eukaryota</taxon>
        <taxon>Fungi</taxon>
        <taxon>Dikarya</taxon>
        <taxon>Ascomycota</taxon>
        <taxon>Pezizomycotina</taxon>
        <taxon>Dothideomycetes</taxon>
        <taxon>Pleosporomycetidae</taxon>
        <taxon>Pleosporales</taxon>
        <taxon>Pleosporineae</taxon>
        <taxon>Pleosporaceae</taxon>
        <taxon>Alternaria</taxon>
        <taxon>Alternaria sect. Panax</taxon>
    </lineage>
</organism>
<sequence length="811" mass="91732">MFREVCEIINMNSAADIDALFAFQDNQFGSDQTLDDGSFAGLSEALAASNATRSQYNENWMMDSSPLDFSNNSTASSSPFPTPSASISRPKLGSRFSREVIRTLKDWLSIHQKHPYPNESEMLALQDRTGLNKAQLTNWFANARRRGKVQSVRPTSPQVKNSPTSPIDIIARPGTPAIKMASNHKDPMQRWVESPPEHEPAAVGDIARAMASTSHEDTRQFAYHQPWRSPYAMSSASSAKTSQSSEFSGHCSSGSQNSLKIRRAPRKKRATRRRRLEAGVTAPISMPYQCTFCTEVFKTKYDWQRHEKSLHLPLERWICALQGPRTTKESLGEECCVFCGDVRPDDAHIEAHHYSACQERSLQERTFHRKDHLVQHLRLVHGVEFSDWSMARWMLPIPDVRSKCGFCGITMTTWSERVDHIADHFKSGVTMASWQGDWGFDASVTPLVETAIPPDLIDWERGTLIPMKGSDPSWGTPPNAYELLKVETEFFIQRYFDKHGHLPDNDTMQLEACRIIFAAETTSVMPDRLNEVSWLRDLMMSSPVLTERARFQPVRSSRESRHFPLRINAKDHLFEHCPLEAQLRGFVTQHTATGEPLDDVQLHHEACQIIRRMEQESSTPSDVFANWIVKGIYSGTNWIAPFKQRAAIHDTVSFDLPTDTGSSQLLDLSWPNSPFNEPSISALGTASPSKHTDDFFAPLPTFEEIPGIPEITTPVDMYGRLRSLLPDDTNFYRIFDSDLRRWAASTLSPKNPNCHVPSDEEIQHQARWIMYDGDDPWNQTPADFPNYLERFKREIGIGGDAEAVKSGDSAS</sequence>
<dbReference type="GO" id="GO:0006355">
    <property type="term" value="P:regulation of DNA-templated transcription"/>
    <property type="evidence" value="ECO:0007669"/>
    <property type="project" value="InterPro"/>
</dbReference>
<accession>A0AAD4F9I4</accession>
<keyword evidence="3 5" id="KW-0539">Nucleus</keyword>
<evidence type="ECO:0008006" key="11">
    <source>
        <dbReference type="Google" id="ProtNLM"/>
    </source>
</evidence>
<dbReference type="PROSITE" id="PS50157">
    <property type="entry name" value="ZINC_FINGER_C2H2_2"/>
    <property type="match status" value="1"/>
</dbReference>
<evidence type="ECO:0000256" key="6">
    <source>
        <dbReference type="SAM" id="MobiDB-lite"/>
    </source>
</evidence>
<dbReference type="SMART" id="SM00389">
    <property type="entry name" value="HOX"/>
    <property type="match status" value="1"/>
</dbReference>
<dbReference type="GO" id="GO:0005634">
    <property type="term" value="C:nucleus"/>
    <property type="evidence" value="ECO:0007669"/>
    <property type="project" value="UniProtKB-SubCell"/>
</dbReference>
<protein>
    <recommendedName>
        <fullName evidence="11">Monocarboxylate transporter 4</fullName>
    </recommendedName>
</protein>
<evidence type="ECO:0000313" key="10">
    <source>
        <dbReference type="Proteomes" id="UP001199106"/>
    </source>
</evidence>
<reference evidence="9" key="1">
    <citation type="submission" date="2021-07" db="EMBL/GenBank/DDBJ databases">
        <title>Genome Resource of American Ginseng Black Spot Pathogen Alternaria panax.</title>
        <authorList>
            <person name="Qiu C."/>
            <person name="Wang W."/>
            <person name="Liu Z."/>
        </authorList>
    </citation>
    <scope>NUCLEOTIDE SEQUENCE</scope>
    <source>
        <strain evidence="9">BNCC115425</strain>
    </source>
</reference>
<dbReference type="InterPro" id="IPR001356">
    <property type="entry name" value="HD"/>
</dbReference>
<dbReference type="InterPro" id="IPR013087">
    <property type="entry name" value="Znf_C2H2_type"/>
</dbReference>
<feature type="compositionally biased region" description="Basic residues" evidence="6">
    <location>
        <begin position="260"/>
        <end position="274"/>
    </location>
</feature>
<evidence type="ECO:0000256" key="4">
    <source>
        <dbReference type="PROSITE-ProRule" id="PRU00042"/>
    </source>
</evidence>
<dbReference type="PROSITE" id="PS50071">
    <property type="entry name" value="HOMEOBOX_2"/>
    <property type="match status" value="1"/>
</dbReference>
<dbReference type="PANTHER" id="PTHR11850">
    <property type="entry name" value="HOMEOBOX PROTEIN TRANSCRIPTION FACTORS"/>
    <property type="match status" value="1"/>
</dbReference>
<dbReference type="AlphaFoldDB" id="A0AAD4F9I4"/>
<feature type="domain" description="Homeobox" evidence="7">
    <location>
        <begin position="87"/>
        <end position="150"/>
    </location>
</feature>
<keyword evidence="1 5" id="KW-0238">DNA-binding</keyword>
<evidence type="ECO:0000259" key="7">
    <source>
        <dbReference type="PROSITE" id="PS50071"/>
    </source>
</evidence>
<dbReference type="CDD" id="cd00086">
    <property type="entry name" value="homeodomain"/>
    <property type="match status" value="1"/>
</dbReference>
<dbReference type="Proteomes" id="UP001199106">
    <property type="component" value="Unassembled WGS sequence"/>
</dbReference>
<keyword evidence="10" id="KW-1185">Reference proteome</keyword>
<name>A0AAD4F9I4_9PLEO</name>
<proteinExistence type="predicted"/>
<evidence type="ECO:0000256" key="1">
    <source>
        <dbReference type="ARBA" id="ARBA00023125"/>
    </source>
</evidence>
<gene>
    <name evidence="9" type="ORF">G6011_02533</name>
</gene>
<keyword evidence="2 5" id="KW-0371">Homeobox</keyword>
<evidence type="ECO:0000256" key="5">
    <source>
        <dbReference type="PROSITE-ProRule" id="PRU00108"/>
    </source>
</evidence>
<dbReference type="InterPro" id="IPR008422">
    <property type="entry name" value="KN_HD"/>
</dbReference>
<feature type="DNA-binding region" description="Homeobox" evidence="5">
    <location>
        <begin position="89"/>
        <end position="151"/>
    </location>
</feature>
<dbReference type="SMART" id="SM00355">
    <property type="entry name" value="ZnF_C2H2"/>
    <property type="match status" value="3"/>
</dbReference>
<evidence type="ECO:0000313" key="9">
    <source>
        <dbReference type="EMBL" id="KAG9185977.1"/>
    </source>
</evidence>
<dbReference type="GO" id="GO:0003677">
    <property type="term" value="F:DNA binding"/>
    <property type="evidence" value="ECO:0007669"/>
    <property type="project" value="UniProtKB-UniRule"/>
</dbReference>